<feature type="transmembrane region" description="Helical" evidence="1">
    <location>
        <begin position="6"/>
        <end position="22"/>
    </location>
</feature>
<evidence type="ECO:0000313" key="3">
    <source>
        <dbReference type="Proteomes" id="UP000009220"/>
    </source>
</evidence>
<organism evidence="2 3">
    <name type="scientific">Acidithiobacillus ferrivorans SS3</name>
    <dbReference type="NCBI Taxonomy" id="743299"/>
    <lineage>
        <taxon>Bacteria</taxon>
        <taxon>Pseudomonadati</taxon>
        <taxon>Pseudomonadota</taxon>
        <taxon>Acidithiobacillia</taxon>
        <taxon>Acidithiobacillales</taxon>
        <taxon>Acidithiobacillaceae</taxon>
        <taxon>Acidithiobacillus</taxon>
    </lineage>
</organism>
<reference evidence="2 3" key="1">
    <citation type="journal article" date="2011" name="J. Bacteriol.">
        <title>Draft genome of the psychrotolerant acidophile Acidithiobacillus ferrivorans SS3.</title>
        <authorList>
            <person name="Liljeqvist M."/>
            <person name="Valdes J."/>
            <person name="Holmes D.S."/>
            <person name="Dopson M."/>
        </authorList>
    </citation>
    <scope>NUCLEOTIDE SEQUENCE [LARGE SCALE GENOMIC DNA]</scope>
    <source>
        <strain evidence="2 3">SS3</strain>
    </source>
</reference>
<dbReference type="KEGG" id="afi:Acife_2994"/>
<keyword evidence="1" id="KW-0472">Membrane</keyword>
<dbReference type="HOGENOM" id="CLU_3394648_0_0_6"/>
<dbReference type="EMBL" id="CP002985">
    <property type="protein sequence ID" value="AEM49068.1"/>
    <property type="molecule type" value="Genomic_DNA"/>
</dbReference>
<keyword evidence="1" id="KW-0812">Transmembrane</keyword>
<accession>G0JTV3</accession>
<dbReference type="AlphaFoldDB" id="G0JTV3"/>
<evidence type="ECO:0000313" key="2">
    <source>
        <dbReference type="EMBL" id="AEM49068.1"/>
    </source>
</evidence>
<keyword evidence="1" id="KW-1133">Transmembrane helix</keyword>
<protein>
    <submittedName>
        <fullName evidence="2">Uncharacterized protein</fullName>
    </submittedName>
</protein>
<name>G0JTV3_9PROT</name>
<evidence type="ECO:0000256" key="1">
    <source>
        <dbReference type="SAM" id="Phobius"/>
    </source>
</evidence>
<gene>
    <name evidence="2" type="ORF">Acife_2994</name>
</gene>
<proteinExistence type="predicted"/>
<sequence length="31" mass="3282">MIPPPLALGLGFFVAGILGGYMKTVRYLSQA</sequence>
<dbReference type="Proteomes" id="UP000009220">
    <property type="component" value="Chromosome"/>
</dbReference>